<dbReference type="Proteomes" id="UP000077755">
    <property type="component" value="Chromosome 2"/>
</dbReference>
<dbReference type="PANTHER" id="PTHR14155">
    <property type="entry name" value="RING FINGER DOMAIN-CONTAINING"/>
    <property type="match status" value="1"/>
</dbReference>
<protein>
    <recommendedName>
        <fullName evidence="2">RING-type E3 ubiquitin transferase</fullName>
        <ecNumber evidence="2">2.3.2.27</ecNumber>
    </recommendedName>
</protein>
<keyword evidence="3" id="KW-0479">Metal-binding</keyword>
<dbReference type="PROSITE" id="PS50089">
    <property type="entry name" value="ZF_RING_2"/>
    <property type="match status" value="1"/>
</dbReference>
<proteinExistence type="inferred from homology"/>
<evidence type="ECO:0000256" key="1">
    <source>
        <dbReference type="ARBA" id="ARBA00000900"/>
    </source>
</evidence>
<dbReference type="InterPro" id="IPR053238">
    <property type="entry name" value="RING-H2_zinc_finger"/>
</dbReference>
<feature type="transmembrane region" description="Helical" evidence="10">
    <location>
        <begin position="38"/>
        <end position="59"/>
    </location>
</feature>
<feature type="region of interest" description="Disordered" evidence="9">
    <location>
        <begin position="70"/>
        <end position="94"/>
    </location>
</feature>
<dbReference type="KEGG" id="dcr:108208387"/>
<keyword evidence="6" id="KW-0862">Zinc</keyword>
<dbReference type="InterPro" id="IPR013083">
    <property type="entry name" value="Znf_RING/FYVE/PHD"/>
</dbReference>
<reference evidence="13" key="2">
    <citation type="submission" date="2022-03" db="EMBL/GenBank/DDBJ databases">
        <title>Draft title - Genomic analysis of global carrot germplasm unveils the trajectory of domestication and the origin of high carotenoid orange carrot.</title>
        <authorList>
            <person name="Iorizzo M."/>
            <person name="Ellison S."/>
            <person name="Senalik D."/>
            <person name="Macko-Podgorni A."/>
            <person name="Grzebelus D."/>
            <person name="Bostan H."/>
            <person name="Rolling W."/>
            <person name="Curaba J."/>
            <person name="Simon P."/>
        </authorList>
    </citation>
    <scope>NUCLEOTIDE SEQUENCE</scope>
    <source>
        <tissue evidence="13">Leaf</tissue>
    </source>
</reference>
<dbReference type="CDD" id="cd16461">
    <property type="entry name" value="RING-H2_EL5-like"/>
    <property type="match status" value="1"/>
</dbReference>
<evidence type="ECO:0000256" key="5">
    <source>
        <dbReference type="ARBA" id="ARBA00022786"/>
    </source>
</evidence>
<evidence type="ECO:0000256" key="4">
    <source>
        <dbReference type="ARBA" id="ARBA00022771"/>
    </source>
</evidence>
<dbReference type="InterPro" id="IPR001841">
    <property type="entry name" value="Znf_RING"/>
</dbReference>
<dbReference type="SUPFAM" id="SSF57850">
    <property type="entry name" value="RING/U-box"/>
    <property type="match status" value="1"/>
</dbReference>
<dbReference type="GO" id="GO:0008270">
    <property type="term" value="F:zinc ion binding"/>
    <property type="evidence" value="ECO:0007669"/>
    <property type="project" value="UniProtKB-KW"/>
</dbReference>
<evidence type="ECO:0000259" key="11">
    <source>
        <dbReference type="PROSITE" id="PS50089"/>
    </source>
</evidence>
<evidence type="ECO:0000313" key="13">
    <source>
        <dbReference type="EMBL" id="WOG87673.1"/>
    </source>
</evidence>
<accession>A0A166DI82</accession>
<dbReference type="SMART" id="SM00184">
    <property type="entry name" value="RING"/>
    <property type="match status" value="1"/>
</dbReference>
<keyword evidence="10" id="KW-0812">Transmembrane</keyword>
<keyword evidence="10" id="KW-1133">Transmembrane helix</keyword>
<keyword evidence="5" id="KW-0833">Ubl conjugation pathway</keyword>
<evidence type="ECO:0000313" key="14">
    <source>
        <dbReference type="Proteomes" id="UP000077755"/>
    </source>
</evidence>
<evidence type="ECO:0000256" key="7">
    <source>
        <dbReference type="ARBA" id="ARBA00024209"/>
    </source>
</evidence>
<keyword evidence="10" id="KW-0472">Membrane</keyword>
<feature type="region of interest" description="Disordered" evidence="9">
    <location>
        <begin position="1"/>
        <end position="31"/>
    </location>
</feature>
<evidence type="ECO:0000313" key="12">
    <source>
        <dbReference type="EMBL" id="KZN05294.1"/>
    </source>
</evidence>
<evidence type="ECO:0000256" key="8">
    <source>
        <dbReference type="PROSITE-ProRule" id="PRU00175"/>
    </source>
</evidence>
<dbReference type="EMBL" id="CP093344">
    <property type="protein sequence ID" value="WOG87673.1"/>
    <property type="molecule type" value="Genomic_DNA"/>
</dbReference>
<keyword evidence="14" id="KW-1185">Reference proteome</keyword>
<evidence type="ECO:0000256" key="3">
    <source>
        <dbReference type="ARBA" id="ARBA00022723"/>
    </source>
</evidence>
<name>A0A166DI82_DAUCS</name>
<dbReference type="GO" id="GO:0061630">
    <property type="term" value="F:ubiquitin protein ligase activity"/>
    <property type="evidence" value="ECO:0007669"/>
    <property type="project" value="UniProtKB-EC"/>
</dbReference>
<evidence type="ECO:0000256" key="10">
    <source>
        <dbReference type="SAM" id="Phobius"/>
    </source>
</evidence>
<dbReference type="Gene3D" id="3.30.40.10">
    <property type="entry name" value="Zinc/RING finger domain, C3HC4 (zinc finger)"/>
    <property type="match status" value="1"/>
</dbReference>
<reference evidence="12" key="1">
    <citation type="journal article" date="2016" name="Nat. Genet.">
        <title>A high-quality carrot genome assembly provides new insights into carotenoid accumulation and asterid genome evolution.</title>
        <authorList>
            <person name="Iorizzo M."/>
            <person name="Ellison S."/>
            <person name="Senalik D."/>
            <person name="Zeng P."/>
            <person name="Satapoomin P."/>
            <person name="Huang J."/>
            <person name="Bowman M."/>
            <person name="Iovene M."/>
            <person name="Sanseverino W."/>
            <person name="Cavagnaro P."/>
            <person name="Yildiz M."/>
            <person name="Macko-Podgorni A."/>
            <person name="Moranska E."/>
            <person name="Grzebelus E."/>
            <person name="Grzebelus D."/>
            <person name="Ashrafi H."/>
            <person name="Zheng Z."/>
            <person name="Cheng S."/>
            <person name="Spooner D."/>
            <person name="Van Deynze A."/>
            <person name="Simon P."/>
        </authorList>
    </citation>
    <scope>NUCLEOTIDE SEQUENCE [LARGE SCALE GENOMIC DNA]</scope>
    <source>
        <tissue evidence="12">Leaf</tissue>
    </source>
</reference>
<comment type="similarity">
    <text evidence="7">Belongs to the RING-type zinc finger family. ATL subfamily.</text>
</comment>
<feature type="compositionally biased region" description="Polar residues" evidence="9">
    <location>
        <begin position="80"/>
        <end position="94"/>
    </location>
</feature>
<dbReference type="AlphaFoldDB" id="A0A166DI82"/>
<evidence type="ECO:0000256" key="9">
    <source>
        <dbReference type="SAM" id="MobiDB-lite"/>
    </source>
</evidence>
<evidence type="ECO:0000256" key="6">
    <source>
        <dbReference type="ARBA" id="ARBA00022833"/>
    </source>
</evidence>
<dbReference type="EC" id="2.3.2.27" evidence="2"/>
<sequence length="213" mass="23846">MSIAHRKLLQRDENETLTNSTTGRDESESVASPFNSSMTLTVVVLLTALFFLGFFSVYIRRFSDEPPPLPRRRFRRAPTITASSPGSSRLSHSKSGAVSSAVRSLPIVSYCGPASQQIDCAICLGEFEEGEKVKMIPCCKHVFHPGCIDTWLSGNVTCPLCRSTKMDVIEEVERRWTVDERDTWRMEGVVNFRRTRSLSSLSTCVALQRSNSF</sequence>
<gene>
    <name evidence="12" type="ORF">DCAR_006131</name>
    <name evidence="13" type="ORF">DCAR_0206904</name>
</gene>
<keyword evidence="4 8" id="KW-0863">Zinc-finger</keyword>
<comment type="catalytic activity">
    <reaction evidence="1">
        <text>S-ubiquitinyl-[E2 ubiquitin-conjugating enzyme]-L-cysteine + [acceptor protein]-L-lysine = [E2 ubiquitin-conjugating enzyme]-L-cysteine + N(6)-ubiquitinyl-[acceptor protein]-L-lysine.</text>
        <dbReference type="EC" id="2.3.2.27"/>
    </reaction>
</comment>
<dbReference type="Gramene" id="KZN05294">
    <property type="protein sequence ID" value="KZN05294"/>
    <property type="gene ID" value="DCAR_006131"/>
</dbReference>
<dbReference type="OMA" id="QQCLDTW"/>
<evidence type="ECO:0000256" key="2">
    <source>
        <dbReference type="ARBA" id="ARBA00012483"/>
    </source>
</evidence>
<dbReference type="Pfam" id="PF13639">
    <property type="entry name" value="zf-RING_2"/>
    <property type="match status" value="1"/>
</dbReference>
<dbReference type="EMBL" id="LNRQ01000002">
    <property type="protein sequence ID" value="KZN05294.1"/>
    <property type="molecule type" value="Genomic_DNA"/>
</dbReference>
<feature type="domain" description="RING-type" evidence="11">
    <location>
        <begin position="120"/>
        <end position="162"/>
    </location>
</feature>
<dbReference type="PANTHER" id="PTHR14155:SF592">
    <property type="entry name" value="RING-H2 FINGER PROTEIN ATL57"/>
    <property type="match status" value="1"/>
</dbReference>
<organism evidence="12">
    <name type="scientific">Daucus carota subsp. sativus</name>
    <name type="common">Carrot</name>
    <dbReference type="NCBI Taxonomy" id="79200"/>
    <lineage>
        <taxon>Eukaryota</taxon>
        <taxon>Viridiplantae</taxon>
        <taxon>Streptophyta</taxon>
        <taxon>Embryophyta</taxon>
        <taxon>Tracheophyta</taxon>
        <taxon>Spermatophyta</taxon>
        <taxon>Magnoliopsida</taxon>
        <taxon>eudicotyledons</taxon>
        <taxon>Gunneridae</taxon>
        <taxon>Pentapetalae</taxon>
        <taxon>asterids</taxon>
        <taxon>campanulids</taxon>
        <taxon>Apiales</taxon>
        <taxon>Apiaceae</taxon>
        <taxon>Apioideae</taxon>
        <taxon>Scandiceae</taxon>
        <taxon>Daucinae</taxon>
        <taxon>Daucus</taxon>
        <taxon>Daucus sect. Daucus</taxon>
    </lineage>
</organism>